<feature type="domain" description="HTH crp-type" evidence="5">
    <location>
        <begin position="150"/>
        <end position="223"/>
    </location>
</feature>
<evidence type="ECO:0000313" key="7">
    <source>
        <dbReference type="Proteomes" id="UP000619479"/>
    </source>
</evidence>
<dbReference type="PROSITE" id="PS51063">
    <property type="entry name" value="HTH_CRP_2"/>
    <property type="match status" value="1"/>
</dbReference>
<dbReference type="GO" id="GO:0005829">
    <property type="term" value="C:cytosol"/>
    <property type="evidence" value="ECO:0007669"/>
    <property type="project" value="TreeGrafter"/>
</dbReference>
<protein>
    <submittedName>
        <fullName evidence="6">Crp/Fnr family transcriptional regulator</fullName>
    </submittedName>
</protein>
<dbReference type="PROSITE" id="PS50042">
    <property type="entry name" value="CNMP_BINDING_3"/>
    <property type="match status" value="1"/>
</dbReference>
<proteinExistence type="predicted"/>
<name>A0A919M5T9_9ACTN</name>
<dbReference type="SMART" id="SM00419">
    <property type="entry name" value="HTH_CRP"/>
    <property type="match status" value="1"/>
</dbReference>
<dbReference type="PANTHER" id="PTHR24567">
    <property type="entry name" value="CRP FAMILY TRANSCRIPTIONAL REGULATORY PROTEIN"/>
    <property type="match status" value="1"/>
</dbReference>
<evidence type="ECO:0000259" key="5">
    <source>
        <dbReference type="PROSITE" id="PS51063"/>
    </source>
</evidence>
<dbReference type="Gene3D" id="1.10.10.10">
    <property type="entry name" value="Winged helix-like DNA-binding domain superfamily/Winged helix DNA-binding domain"/>
    <property type="match status" value="1"/>
</dbReference>
<keyword evidence="7" id="KW-1185">Reference proteome</keyword>
<keyword evidence="1" id="KW-0805">Transcription regulation</keyword>
<accession>A0A919M5T9</accession>
<dbReference type="Proteomes" id="UP000619479">
    <property type="component" value="Unassembled WGS sequence"/>
</dbReference>
<evidence type="ECO:0000313" key="6">
    <source>
        <dbReference type="EMBL" id="GID65573.1"/>
    </source>
</evidence>
<dbReference type="SMART" id="SM00100">
    <property type="entry name" value="cNMP"/>
    <property type="match status" value="1"/>
</dbReference>
<sequence length="233" mass="24618">MPGYDGIGAPAWAPRSFMARLPPADRTALLALGVTRPIRPHTRLFVEGAEGTHVEVLRRGYVKITSEAAGTSRLLAIRLPGDLLGELAPITGGVRSATVTACGHVVSTVIRSADFLRYVAQHPRVGQEVTATVGERLRWANARRSEFTAYPVTVRLARVLRDIAEGCGTPGGRGGPLGVQLNQAELAALIGAAEDTVQRALRSLRDDGLVGTGYRTITVLDPDGLRALAAGVT</sequence>
<evidence type="ECO:0000259" key="4">
    <source>
        <dbReference type="PROSITE" id="PS50042"/>
    </source>
</evidence>
<dbReference type="InterPro" id="IPR036390">
    <property type="entry name" value="WH_DNA-bd_sf"/>
</dbReference>
<dbReference type="Pfam" id="PF13545">
    <property type="entry name" value="HTH_Crp_2"/>
    <property type="match status" value="1"/>
</dbReference>
<dbReference type="GO" id="GO:0003700">
    <property type="term" value="F:DNA-binding transcription factor activity"/>
    <property type="evidence" value="ECO:0007669"/>
    <property type="project" value="TreeGrafter"/>
</dbReference>
<dbReference type="InterPro" id="IPR014710">
    <property type="entry name" value="RmlC-like_jellyroll"/>
</dbReference>
<dbReference type="Gene3D" id="2.60.120.10">
    <property type="entry name" value="Jelly Rolls"/>
    <property type="match status" value="1"/>
</dbReference>
<keyword evidence="2" id="KW-0238">DNA-binding</keyword>
<gene>
    <name evidence="6" type="ORF">Acy02nite_34540</name>
</gene>
<dbReference type="EMBL" id="BOMH01000027">
    <property type="protein sequence ID" value="GID65573.1"/>
    <property type="molecule type" value="Genomic_DNA"/>
</dbReference>
<dbReference type="CDD" id="cd00038">
    <property type="entry name" value="CAP_ED"/>
    <property type="match status" value="1"/>
</dbReference>
<dbReference type="InterPro" id="IPR000595">
    <property type="entry name" value="cNMP-bd_dom"/>
</dbReference>
<organism evidence="6 7">
    <name type="scientific">Actinoplanes cyaneus</name>
    <dbReference type="NCBI Taxonomy" id="52696"/>
    <lineage>
        <taxon>Bacteria</taxon>
        <taxon>Bacillati</taxon>
        <taxon>Actinomycetota</taxon>
        <taxon>Actinomycetes</taxon>
        <taxon>Micromonosporales</taxon>
        <taxon>Micromonosporaceae</taxon>
        <taxon>Actinoplanes</taxon>
    </lineage>
</organism>
<dbReference type="InterPro" id="IPR018490">
    <property type="entry name" value="cNMP-bd_dom_sf"/>
</dbReference>
<reference evidence="6" key="1">
    <citation type="submission" date="2021-01" db="EMBL/GenBank/DDBJ databases">
        <title>Whole genome shotgun sequence of Actinoplanes cyaneus NBRC 14990.</title>
        <authorList>
            <person name="Komaki H."/>
            <person name="Tamura T."/>
        </authorList>
    </citation>
    <scope>NUCLEOTIDE SEQUENCE</scope>
    <source>
        <strain evidence="6">NBRC 14990</strain>
    </source>
</reference>
<evidence type="ECO:0000256" key="3">
    <source>
        <dbReference type="ARBA" id="ARBA00023163"/>
    </source>
</evidence>
<comment type="caution">
    <text evidence="6">The sequence shown here is derived from an EMBL/GenBank/DDBJ whole genome shotgun (WGS) entry which is preliminary data.</text>
</comment>
<dbReference type="Pfam" id="PF00027">
    <property type="entry name" value="cNMP_binding"/>
    <property type="match status" value="1"/>
</dbReference>
<dbReference type="PANTHER" id="PTHR24567:SF68">
    <property type="entry name" value="DNA-BINDING TRANSCRIPTIONAL DUAL REGULATOR CRP"/>
    <property type="match status" value="1"/>
</dbReference>
<dbReference type="AlphaFoldDB" id="A0A919M5T9"/>
<dbReference type="InterPro" id="IPR012318">
    <property type="entry name" value="HTH_CRP"/>
</dbReference>
<dbReference type="SUPFAM" id="SSF46785">
    <property type="entry name" value="Winged helix' DNA-binding domain"/>
    <property type="match status" value="1"/>
</dbReference>
<evidence type="ECO:0000256" key="1">
    <source>
        <dbReference type="ARBA" id="ARBA00023015"/>
    </source>
</evidence>
<dbReference type="InterPro" id="IPR050397">
    <property type="entry name" value="Env_Response_Regulators"/>
</dbReference>
<dbReference type="InterPro" id="IPR036388">
    <property type="entry name" value="WH-like_DNA-bd_sf"/>
</dbReference>
<dbReference type="GO" id="GO:0003677">
    <property type="term" value="F:DNA binding"/>
    <property type="evidence" value="ECO:0007669"/>
    <property type="project" value="UniProtKB-KW"/>
</dbReference>
<dbReference type="RefSeq" id="WP_203741726.1">
    <property type="nucleotide sequence ID" value="NZ_BAAAUC010000003.1"/>
</dbReference>
<feature type="domain" description="Cyclic nucleotide-binding" evidence="4">
    <location>
        <begin position="17"/>
        <end position="136"/>
    </location>
</feature>
<dbReference type="SUPFAM" id="SSF51206">
    <property type="entry name" value="cAMP-binding domain-like"/>
    <property type="match status" value="1"/>
</dbReference>
<keyword evidence="3" id="KW-0804">Transcription</keyword>
<evidence type="ECO:0000256" key="2">
    <source>
        <dbReference type="ARBA" id="ARBA00023125"/>
    </source>
</evidence>